<dbReference type="EMBL" id="AM420293">
    <property type="protein sequence ID" value="CAM06169.1"/>
    <property type="molecule type" value="Genomic_DNA"/>
</dbReference>
<organism evidence="1 2">
    <name type="scientific">Saccharopolyspora erythraea (strain ATCC 11635 / DSM 40517 / JCM 4748 / NBRC 13426 / NCIMB 8594 / NRRL 2338)</name>
    <dbReference type="NCBI Taxonomy" id="405948"/>
    <lineage>
        <taxon>Bacteria</taxon>
        <taxon>Bacillati</taxon>
        <taxon>Actinomycetota</taxon>
        <taxon>Actinomycetes</taxon>
        <taxon>Pseudonocardiales</taxon>
        <taxon>Pseudonocardiaceae</taxon>
        <taxon>Saccharopolyspora</taxon>
    </lineage>
</organism>
<evidence type="ECO:0000313" key="1">
    <source>
        <dbReference type="EMBL" id="CAM06169.1"/>
    </source>
</evidence>
<gene>
    <name evidence="1" type="ordered locus">SACE_7008</name>
</gene>
<proteinExistence type="predicted"/>
<name>A4FQ44_SACEN</name>
<sequence>MWISKISPRSFLTAAVTDGTTELASGAFGSLK</sequence>
<dbReference type="AlphaFoldDB" id="A4FQ44"/>
<evidence type="ECO:0000313" key="2">
    <source>
        <dbReference type="Proteomes" id="UP000006728"/>
    </source>
</evidence>
<dbReference type="Proteomes" id="UP000006728">
    <property type="component" value="Chromosome"/>
</dbReference>
<dbReference type="KEGG" id="sen:SACE_7008"/>
<protein>
    <submittedName>
        <fullName evidence="1">Uncharacterized protein</fullName>
    </submittedName>
</protein>
<dbReference type="HOGENOM" id="CLU_3391198_0_0_11"/>
<keyword evidence="2" id="KW-1185">Reference proteome</keyword>
<accession>A4FQ44</accession>
<reference evidence="1 2" key="1">
    <citation type="journal article" date="2007" name="Nat. Biotechnol.">
        <title>Complete genome sequence of the erythromycin-producing bacterium Saccharopolyspora erythraea NRRL23338.</title>
        <authorList>
            <person name="Oliynyk M."/>
            <person name="Samborskyy M."/>
            <person name="Lester J.B."/>
            <person name="Mironenko T."/>
            <person name="Scott N."/>
            <person name="Dickens S."/>
            <person name="Haydock S.F."/>
            <person name="Leadlay P.F."/>
        </authorList>
    </citation>
    <scope>NUCLEOTIDE SEQUENCE [LARGE SCALE GENOMIC DNA]</scope>
    <source>
        <strain evidence="2">ATCC 11635 / DSM 40517 / JCM 4748 / NBRC 13426 / NCIMB 8594 / NRRL 2338</strain>
    </source>
</reference>